<evidence type="ECO:0000313" key="1">
    <source>
        <dbReference type="EMBL" id="KAJ3474938.1"/>
    </source>
</evidence>
<evidence type="ECO:0000313" key="2">
    <source>
        <dbReference type="Proteomes" id="UP001212997"/>
    </source>
</evidence>
<reference evidence="1" key="1">
    <citation type="submission" date="2022-07" db="EMBL/GenBank/DDBJ databases">
        <title>Genome Sequence of Physisporinus lineatus.</title>
        <authorList>
            <person name="Buettner E."/>
        </authorList>
    </citation>
    <scope>NUCLEOTIDE SEQUENCE</scope>
    <source>
        <strain evidence="1">VT162</strain>
    </source>
</reference>
<dbReference type="AlphaFoldDB" id="A0AAD5UQK9"/>
<dbReference type="EMBL" id="JANAWD010000949">
    <property type="protein sequence ID" value="KAJ3474938.1"/>
    <property type="molecule type" value="Genomic_DNA"/>
</dbReference>
<name>A0AAD5UQK9_9APHY</name>
<proteinExistence type="predicted"/>
<evidence type="ECO:0008006" key="3">
    <source>
        <dbReference type="Google" id="ProtNLM"/>
    </source>
</evidence>
<gene>
    <name evidence="1" type="ORF">NLI96_g12163</name>
</gene>
<keyword evidence="2" id="KW-1185">Reference proteome</keyword>
<organism evidence="1 2">
    <name type="scientific">Meripilus lineatus</name>
    <dbReference type="NCBI Taxonomy" id="2056292"/>
    <lineage>
        <taxon>Eukaryota</taxon>
        <taxon>Fungi</taxon>
        <taxon>Dikarya</taxon>
        <taxon>Basidiomycota</taxon>
        <taxon>Agaricomycotina</taxon>
        <taxon>Agaricomycetes</taxon>
        <taxon>Polyporales</taxon>
        <taxon>Meripilaceae</taxon>
        <taxon>Meripilus</taxon>
    </lineage>
</organism>
<accession>A0AAD5UQK9</accession>
<dbReference type="Proteomes" id="UP001212997">
    <property type="component" value="Unassembled WGS sequence"/>
</dbReference>
<protein>
    <recommendedName>
        <fullName evidence="3">F-box domain-containing protein</fullName>
    </recommendedName>
</protein>
<sequence>MDLLSSDESPFSLPYPSQQSPDVHVVMENLSFPILSHQRMPPELWLSVFKSNCLPSEDLRSISLTQHIFRALAQPLIFRRFQISTSSKWFDDGCNPRSYQTPEYIERFRHRLSFVASDRIAPAVEDISVIGNYVAGRIPHLIDGAPLFDLLLGSIHCFHNLSELSGNSMIFTAPMIKALYALPRLHDLDLIWCSLESSAIPFNDNPRSRLFKFKHLEDYSNTETTVRIDYRR</sequence>
<comment type="caution">
    <text evidence="1">The sequence shown here is derived from an EMBL/GenBank/DDBJ whole genome shotgun (WGS) entry which is preliminary data.</text>
</comment>